<dbReference type="AlphaFoldDB" id="A0A6C0B9A8"/>
<organism evidence="1">
    <name type="scientific">viral metagenome</name>
    <dbReference type="NCBI Taxonomy" id="1070528"/>
    <lineage>
        <taxon>unclassified sequences</taxon>
        <taxon>metagenomes</taxon>
        <taxon>organismal metagenomes</taxon>
    </lineage>
</organism>
<dbReference type="EMBL" id="MN739095">
    <property type="protein sequence ID" value="QHS88301.1"/>
    <property type="molecule type" value="Genomic_DNA"/>
</dbReference>
<accession>A0A6C0B9A8</accession>
<name>A0A6C0B9A8_9ZZZZ</name>
<proteinExistence type="predicted"/>
<evidence type="ECO:0000313" key="1">
    <source>
        <dbReference type="EMBL" id="QHS88301.1"/>
    </source>
</evidence>
<sequence length="64" mass="7611">MLPACFDCIHYKEPNVANVRRFNDISYCLKHKEYAERAREDDQKCGLYGKDFDPRSIKIKLNDK</sequence>
<reference evidence="1" key="1">
    <citation type="journal article" date="2020" name="Nature">
        <title>Giant virus diversity and host interactions through global metagenomics.</title>
        <authorList>
            <person name="Schulz F."/>
            <person name="Roux S."/>
            <person name="Paez-Espino D."/>
            <person name="Jungbluth S."/>
            <person name="Walsh D.A."/>
            <person name="Denef V.J."/>
            <person name="McMahon K.D."/>
            <person name="Konstantinidis K.T."/>
            <person name="Eloe-Fadrosh E.A."/>
            <person name="Kyrpides N.C."/>
            <person name="Woyke T."/>
        </authorList>
    </citation>
    <scope>NUCLEOTIDE SEQUENCE</scope>
    <source>
        <strain evidence="1">GVMAG-M-3300010158-55</strain>
    </source>
</reference>
<protein>
    <submittedName>
        <fullName evidence="1">Uncharacterized protein</fullName>
    </submittedName>
</protein>